<organism evidence="1 2">
    <name type="scientific">Stenotrophomonas maltophilia</name>
    <name type="common">Pseudomonas maltophilia</name>
    <name type="synonym">Xanthomonas maltophilia</name>
    <dbReference type="NCBI Taxonomy" id="40324"/>
    <lineage>
        <taxon>Bacteria</taxon>
        <taxon>Pseudomonadati</taxon>
        <taxon>Pseudomonadota</taxon>
        <taxon>Gammaproteobacteria</taxon>
        <taxon>Lysobacterales</taxon>
        <taxon>Lysobacteraceae</taxon>
        <taxon>Stenotrophomonas</taxon>
        <taxon>Stenotrophomonas maltophilia group</taxon>
    </lineage>
</organism>
<dbReference type="OrthoDB" id="9908014at2"/>
<protein>
    <submittedName>
        <fullName evidence="1">Uncharacterized protein</fullName>
    </submittedName>
</protein>
<reference evidence="1 2" key="1">
    <citation type="submission" date="2017-06" db="EMBL/GenBank/DDBJ databases">
        <authorList>
            <person name="Kim H.J."/>
            <person name="Triplett B.A."/>
        </authorList>
    </citation>
    <scope>NUCLEOTIDE SEQUENCE [LARGE SCALE GENOMIC DNA]</scope>
    <source>
        <strain evidence="1 2">13146</strain>
    </source>
</reference>
<evidence type="ECO:0000313" key="1">
    <source>
        <dbReference type="EMBL" id="OWQ54777.1"/>
    </source>
</evidence>
<comment type="caution">
    <text evidence="1">The sequence shown here is derived from an EMBL/GenBank/DDBJ whole genome shotgun (WGS) entry which is preliminary data.</text>
</comment>
<accession>A0A2D0AJZ1</accession>
<sequence length="129" mass="14527">MTPGAERILDHWAAAPDFRQITVREAARQLQELVPSYPHPSDHPVAICVNGYRWFGSEMEAVADAIHRAARRPHGLDETLATPDWDVELNEDGLWSVPGRCLARSYNERVRETFLTSRQTATSPEHVPG</sequence>
<proteinExistence type="predicted"/>
<dbReference type="EMBL" id="NIVS01000016">
    <property type="protein sequence ID" value="OWQ54777.1"/>
    <property type="molecule type" value="Genomic_DNA"/>
</dbReference>
<name>A0A2D0AJZ1_STEMA</name>
<dbReference type="Proteomes" id="UP000198157">
    <property type="component" value="Unassembled WGS sequence"/>
</dbReference>
<evidence type="ECO:0000313" key="2">
    <source>
        <dbReference type="Proteomes" id="UP000198157"/>
    </source>
</evidence>
<dbReference type="AlphaFoldDB" id="A0A2D0AJZ1"/>
<gene>
    <name evidence="1" type="ORF">CEE60_07200</name>
</gene>